<dbReference type="InterPro" id="IPR009057">
    <property type="entry name" value="Homeodomain-like_sf"/>
</dbReference>
<gene>
    <name evidence="6" type="ORF">QE380_000236</name>
</gene>
<evidence type="ECO:0000256" key="2">
    <source>
        <dbReference type="ARBA" id="ARBA00023125"/>
    </source>
</evidence>
<dbReference type="SMART" id="SM00342">
    <property type="entry name" value="HTH_ARAC"/>
    <property type="match status" value="1"/>
</dbReference>
<evidence type="ECO:0000256" key="4">
    <source>
        <dbReference type="ARBA" id="ARBA00023163"/>
    </source>
</evidence>
<keyword evidence="2" id="KW-0238">DNA-binding</keyword>
<dbReference type="RefSeq" id="WP_307001458.1">
    <property type="nucleotide sequence ID" value="NZ_JAUTBK010000002.1"/>
</dbReference>
<organism evidence="6 7">
    <name type="scientific">Acinetobacter baylyi</name>
    <dbReference type="NCBI Taxonomy" id="202950"/>
    <lineage>
        <taxon>Bacteria</taxon>
        <taxon>Pseudomonadati</taxon>
        <taxon>Pseudomonadota</taxon>
        <taxon>Gammaproteobacteria</taxon>
        <taxon>Moraxellales</taxon>
        <taxon>Moraxellaceae</taxon>
        <taxon>Acinetobacter</taxon>
    </lineage>
</organism>
<dbReference type="InterPro" id="IPR050204">
    <property type="entry name" value="AraC_XylS_family_regulators"/>
</dbReference>
<evidence type="ECO:0000259" key="5">
    <source>
        <dbReference type="PROSITE" id="PS01124"/>
    </source>
</evidence>
<reference evidence="6 7" key="1">
    <citation type="submission" date="2023-07" db="EMBL/GenBank/DDBJ databases">
        <title>Functional and genomic diversity of the sorghum phyllosphere microbiome.</title>
        <authorList>
            <person name="Shade A."/>
        </authorList>
    </citation>
    <scope>NUCLEOTIDE SEQUENCE [LARGE SCALE GENOMIC DNA]</scope>
    <source>
        <strain evidence="6 7">SORGH_AS_0887</strain>
    </source>
</reference>
<proteinExistence type="predicted"/>
<comment type="caution">
    <text evidence="6">The sequence shown here is derived from an EMBL/GenBank/DDBJ whole genome shotgun (WGS) entry which is preliminary data.</text>
</comment>
<accession>A0ABU0USN2</accession>
<protein>
    <submittedName>
        <fullName evidence="6">AraC-like DNA-binding protein</fullName>
    </submittedName>
</protein>
<dbReference type="EMBL" id="JAUTBK010000002">
    <property type="protein sequence ID" value="MDQ1207313.1"/>
    <property type="molecule type" value="Genomic_DNA"/>
</dbReference>
<evidence type="ECO:0000256" key="1">
    <source>
        <dbReference type="ARBA" id="ARBA00023015"/>
    </source>
</evidence>
<dbReference type="PRINTS" id="PR00032">
    <property type="entry name" value="HTHARAC"/>
</dbReference>
<dbReference type="InterPro" id="IPR003313">
    <property type="entry name" value="AraC-bd"/>
</dbReference>
<dbReference type="PANTHER" id="PTHR46796">
    <property type="entry name" value="HTH-TYPE TRANSCRIPTIONAL ACTIVATOR RHAS-RELATED"/>
    <property type="match status" value="1"/>
</dbReference>
<keyword evidence="3" id="KW-0010">Activator</keyword>
<evidence type="ECO:0000256" key="3">
    <source>
        <dbReference type="ARBA" id="ARBA00023159"/>
    </source>
</evidence>
<dbReference type="SUPFAM" id="SSF51215">
    <property type="entry name" value="Regulatory protein AraC"/>
    <property type="match status" value="1"/>
</dbReference>
<dbReference type="InterPro" id="IPR037923">
    <property type="entry name" value="HTH-like"/>
</dbReference>
<dbReference type="PANTHER" id="PTHR46796:SF2">
    <property type="entry name" value="TRANSCRIPTIONAL REGULATORY PROTEIN"/>
    <property type="match status" value="1"/>
</dbReference>
<dbReference type="SUPFAM" id="SSF46689">
    <property type="entry name" value="Homeodomain-like"/>
    <property type="match status" value="2"/>
</dbReference>
<feature type="domain" description="HTH araC/xylS-type" evidence="5">
    <location>
        <begin position="177"/>
        <end position="274"/>
    </location>
</feature>
<evidence type="ECO:0000313" key="7">
    <source>
        <dbReference type="Proteomes" id="UP001233360"/>
    </source>
</evidence>
<keyword evidence="7" id="KW-1185">Reference proteome</keyword>
<dbReference type="Gene3D" id="1.10.10.60">
    <property type="entry name" value="Homeodomain-like"/>
    <property type="match status" value="2"/>
</dbReference>
<dbReference type="Pfam" id="PF12833">
    <property type="entry name" value="HTH_18"/>
    <property type="match status" value="1"/>
</dbReference>
<dbReference type="Pfam" id="PF02311">
    <property type="entry name" value="AraC_binding"/>
    <property type="match status" value="1"/>
</dbReference>
<dbReference type="PROSITE" id="PS01124">
    <property type="entry name" value="HTH_ARAC_FAMILY_2"/>
    <property type="match status" value="1"/>
</dbReference>
<dbReference type="InterPro" id="IPR020449">
    <property type="entry name" value="Tscrpt_reg_AraC-type_HTH"/>
</dbReference>
<dbReference type="InterPro" id="IPR018060">
    <property type="entry name" value="HTH_AraC"/>
</dbReference>
<dbReference type="Proteomes" id="UP001233360">
    <property type="component" value="Unassembled WGS sequence"/>
</dbReference>
<sequence length="277" mass="31634">MSRRPREQVNYLHLKELGGLEMLSAQYYQQEFSRHVHEGFCIGVIEEGAQRFYRTGGDHIAPKGDIILVNADEIHTGSSAVETGWRYRAIYPTPEILDALTRDILSNKGFVPWFTQAVVHDQGLAQQLRLLFDLLEQPNNLLLKETMFLSTTAWLISRYSQSKPSPLTLNDSKSSILNIKDMIASLPEHDFSLSELAATAHLSQWHFLRQFKKHVGFSPHAWLIQSRILKAQKLLRQGISISEVSQRCSFSDQSHFTRHFKNTFGITPGGYIRSLKP</sequence>
<evidence type="ECO:0000313" key="6">
    <source>
        <dbReference type="EMBL" id="MDQ1207313.1"/>
    </source>
</evidence>
<keyword evidence="1" id="KW-0805">Transcription regulation</keyword>
<name>A0ABU0USN2_ACIBI</name>
<keyword evidence="4" id="KW-0804">Transcription</keyword>